<feature type="compositionally biased region" description="Low complexity" evidence="9">
    <location>
        <begin position="691"/>
        <end position="707"/>
    </location>
</feature>
<feature type="transmembrane region" description="Helical" evidence="10">
    <location>
        <begin position="358"/>
        <end position="382"/>
    </location>
</feature>
<dbReference type="EMBL" id="ML996691">
    <property type="protein sequence ID" value="KAF2402623.1"/>
    <property type="molecule type" value="Genomic_DNA"/>
</dbReference>
<feature type="transmembrane region" description="Helical" evidence="10">
    <location>
        <begin position="608"/>
        <end position="626"/>
    </location>
</feature>
<keyword evidence="3 8" id="KW-0813">Transport</keyword>
<keyword evidence="4 10" id="KW-0812">Transmembrane</keyword>
<evidence type="ECO:0000256" key="9">
    <source>
        <dbReference type="SAM" id="MobiDB-lite"/>
    </source>
</evidence>
<dbReference type="SUPFAM" id="SSF161111">
    <property type="entry name" value="Cation efflux protein transmembrane domain-like"/>
    <property type="match status" value="1"/>
</dbReference>
<protein>
    <recommendedName>
        <fullName evidence="8">Zinc transporter</fullName>
    </recommendedName>
</protein>
<feature type="region of interest" description="Disordered" evidence="9">
    <location>
        <begin position="78"/>
        <end position="110"/>
    </location>
</feature>
<dbReference type="GO" id="GO:0005789">
    <property type="term" value="C:endoplasmic reticulum membrane"/>
    <property type="evidence" value="ECO:0007669"/>
    <property type="project" value="UniProtKB-SubCell"/>
</dbReference>
<reference evidence="12" key="1">
    <citation type="journal article" date="2020" name="Stud. Mycol.">
        <title>101 Dothideomycetes genomes: a test case for predicting lifestyles and emergence of pathogens.</title>
        <authorList>
            <person name="Haridas S."/>
            <person name="Albert R."/>
            <person name="Binder M."/>
            <person name="Bloem J."/>
            <person name="Labutti K."/>
            <person name="Salamov A."/>
            <person name="Andreopoulos B."/>
            <person name="Baker S."/>
            <person name="Barry K."/>
            <person name="Bills G."/>
            <person name="Bluhm B."/>
            <person name="Cannon C."/>
            <person name="Castanera R."/>
            <person name="Culley D."/>
            <person name="Daum C."/>
            <person name="Ezra D."/>
            <person name="Gonzalez J."/>
            <person name="Henrissat B."/>
            <person name="Kuo A."/>
            <person name="Liang C."/>
            <person name="Lipzen A."/>
            <person name="Lutzoni F."/>
            <person name="Magnuson J."/>
            <person name="Mondo S."/>
            <person name="Nolan M."/>
            <person name="Ohm R."/>
            <person name="Pangilinan J."/>
            <person name="Park H.-J."/>
            <person name="Ramirez L."/>
            <person name="Alfaro M."/>
            <person name="Sun H."/>
            <person name="Tritt A."/>
            <person name="Yoshinaga Y."/>
            <person name="Zwiers L.-H."/>
            <person name="Turgeon B."/>
            <person name="Goodwin S."/>
            <person name="Spatafora J."/>
            <person name="Crous P."/>
            <person name="Grigoriev I."/>
        </authorList>
    </citation>
    <scope>NUCLEOTIDE SEQUENCE</scope>
    <source>
        <strain evidence="12">CBS 262.69</strain>
    </source>
</reference>
<evidence type="ECO:0000313" key="13">
    <source>
        <dbReference type="Proteomes" id="UP000799640"/>
    </source>
</evidence>
<dbReference type="InterPro" id="IPR002524">
    <property type="entry name" value="Cation_efflux"/>
</dbReference>
<dbReference type="NCBIfam" id="TIGR01297">
    <property type="entry name" value="CDF"/>
    <property type="match status" value="1"/>
</dbReference>
<keyword evidence="5 10" id="KW-1133">Transmembrane helix</keyword>
<evidence type="ECO:0000259" key="11">
    <source>
        <dbReference type="Pfam" id="PF01545"/>
    </source>
</evidence>
<keyword evidence="8" id="KW-0256">Endoplasmic reticulum</keyword>
<gene>
    <name evidence="12" type="ORF">EJ06DRAFT_580836</name>
</gene>
<dbReference type="GO" id="GO:1904257">
    <property type="term" value="P:zinc ion import into Golgi lumen"/>
    <property type="evidence" value="ECO:0007669"/>
    <property type="project" value="TreeGrafter"/>
</dbReference>
<feature type="transmembrane region" description="Helical" evidence="10">
    <location>
        <begin position="173"/>
        <end position="192"/>
    </location>
</feature>
<evidence type="ECO:0000256" key="5">
    <source>
        <dbReference type="ARBA" id="ARBA00022989"/>
    </source>
</evidence>
<comment type="similarity">
    <text evidence="2 8">Belongs to the cation diffusion facilitator (CDF) transporter (TC 2.A.4) family. SLC30A subfamily.</text>
</comment>
<dbReference type="PANTHER" id="PTHR45755">
    <property type="match status" value="1"/>
</dbReference>
<name>A0A6G1I2U0_9PEZI</name>
<feature type="domain" description="Cation efflux protein transmembrane" evidence="11">
    <location>
        <begin position="506"/>
        <end position="807"/>
    </location>
</feature>
<dbReference type="Gene3D" id="1.20.1510.10">
    <property type="entry name" value="Cation efflux protein transmembrane domain"/>
    <property type="match status" value="2"/>
</dbReference>
<dbReference type="GO" id="GO:0031410">
    <property type="term" value="C:cytoplasmic vesicle"/>
    <property type="evidence" value="ECO:0007669"/>
    <property type="project" value="TreeGrafter"/>
</dbReference>
<keyword evidence="13" id="KW-1185">Reference proteome</keyword>
<dbReference type="OrthoDB" id="78669at2759"/>
<keyword evidence="7 10" id="KW-0472">Membrane</keyword>
<organism evidence="12 13">
    <name type="scientific">Trichodelitschia bisporula</name>
    <dbReference type="NCBI Taxonomy" id="703511"/>
    <lineage>
        <taxon>Eukaryota</taxon>
        <taxon>Fungi</taxon>
        <taxon>Dikarya</taxon>
        <taxon>Ascomycota</taxon>
        <taxon>Pezizomycotina</taxon>
        <taxon>Dothideomycetes</taxon>
        <taxon>Dothideomycetes incertae sedis</taxon>
        <taxon>Phaeotrichales</taxon>
        <taxon>Phaeotrichaceae</taxon>
        <taxon>Trichodelitschia</taxon>
    </lineage>
</organism>
<dbReference type="FunFam" id="1.20.1510.10:FF:000014">
    <property type="entry name" value="Cation efflux protein/ zinc transporter"/>
    <property type="match status" value="1"/>
</dbReference>
<dbReference type="GO" id="GO:0006882">
    <property type="term" value="P:intracellular zinc ion homeostasis"/>
    <property type="evidence" value="ECO:0007669"/>
    <property type="project" value="InterPro"/>
</dbReference>
<dbReference type="Proteomes" id="UP000799640">
    <property type="component" value="Unassembled WGS sequence"/>
</dbReference>
<dbReference type="InterPro" id="IPR027469">
    <property type="entry name" value="Cation_efflux_TMD_sf"/>
</dbReference>
<evidence type="ECO:0000256" key="1">
    <source>
        <dbReference type="ARBA" id="ARBA00004141"/>
    </source>
</evidence>
<comment type="function">
    <text evidence="8">Functions as a zinc transporter.</text>
</comment>
<evidence type="ECO:0000256" key="7">
    <source>
        <dbReference type="ARBA" id="ARBA00023136"/>
    </source>
</evidence>
<evidence type="ECO:0000313" key="12">
    <source>
        <dbReference type="EMBL" id="KAF2402623.1"/>
    </source>
</evidence>
<feature type="transmembrane region" description="Helical" evidence="10">
    <location>
        <begin position="504"/>
        <end position="523"/>
    </location>
</feature>
<proteinExistence type="inferred from homology"/>
<dbReference type="InterPro" id="IPR058533">
    <property type="entry name" value="Cation_efflux_TM"/>
</dbReference>
<dbReference type="Pfam" id="PF01545">
    <property type="entry name" value="Cation_efflux"/>
    <property type="match status" value="1"/>
</dbReference>
<feature type="region of interest" description="Disordered" evidence="9">
    <location>
        <begin position="1"/>
        <end position="62"/>
    </location>
</feature>
<feature type="transmembrane region" description="Helical" evidence="10">
    <location>
        <begin position="272"/>
        <end position="293"/>
    </location>
</feature>
<dbReference type="PANTHER" id="PTHR45755:SF4">
    <property type="entry name" value="ZINC TRANSPORTER 7"/>
    <property type="match status" value="1"/>
</dbReference>
<feature type="compositionally biased region" description="Low complexity" evidence="9">
    <location>
        <begin position="323"/>
        <end position="347"/>
    </location>
</feature>
<sequence>MAATSTYTFMNAHHGQHGRSNGAPRGHQHSRSASLFDTYNAPPNAHAEHRAITPPSSARRHAEKQYNGLGIYEQSANADDLDNHDNNANSNMSFSRARHRGPSDLGRPVPLSLSPVNERLSPASPSAASEFLTGILIPLPFLLASLANIPPTESCDPTACAAHTDKVLISHGALVQAGALAAATLVLAGLLARRSTKSDGRTTKSKQSAWSGPSLVQIGTRAASLWLPFYAALRLGGVRAGVVLLAATTTELGRGASGFSPRHIVRELRARPWVAAVVILGAVLDFMGLVSEMRVKDLVAGYIALFLAVAVVPLQLSSGGGRRSLSVSSSRYPPTDSSSSYSVSGASPLVATPESARLTFIAGTILAILTSLAAIVFSSWPIPSTRGLAFFALSIISGVALVFKARPTSLQSKYRLGSAAGYASLATASLVFPTGSALANASLAAATYASTLIKPSRASSHTHSHTHASHTHASHSRLTGLLLRRCNAGGVMESILRERDSRRIAYFGLINLLFMLVQFFYGFATGSLGLLTDSIHMLFDCAGLAVGLTAAVMSKWPPSASFPYGYGKVDTLSGFANGIFLVLVSVEIVFDAVHRLREGTEVRRLNELLVVSVLGLVVNVVGLTAFGHAHHGHDHGHGHGNGHSSSHDHKHGHDHGHGHSHDCEKKHDHDHGHDHGHGNGHGHSHSHDHSNNASHTHTPNPQTLTVPSPLPPSVPNTPFSMPSLPSPSPPTPPSNTHHHHDHHNENMQGIFLHILADALGSVSVIASTLATMHTPWHGWDASASVVIALLILASALPLVKTSGQKLLLTLPDEVEYKCRGVLQGVSEVPGVGRYAGVRFWVVDGAVRGVMHVVTAEGWEGGDVGRRVGEFLRRSGCEVVVHVEREGGGCWCGGGKG</sequence>
<feature type="compositionally biased region" description="Basic and acidic residues" evidence="9">
    <location>
        <begin position="655"/>
        <end position="677"/>
    </location>
</feature>
<feature type="region of interest" description="Disordered" evidence="9">
    <location>
        <begin position="318"/>
        <end position="347"/>
    </location>
</feature>
<feature type="transmembrane region" description="Helical" evidence="10">
    <location>
        <begin position="299"/>
        <end position="316"/>
    </location>
</feature>
<dbReference type="GO" id="GO:0005794">
    <property type="term" value="C:Golgi apparatus"/>
    <property type="evidence" value="ECO:0007669"/>
    <property type="project" value="TreeGrafter"/>
</dbReference>
<keyword evidence="6 8" id="KW-0406">Ion transport</keyword>
<dbReference type="GO" id="GO:0005385">
    <property type="term" value="F:zinc ion transmembrane transporter activity"/>
    <property type="evidence" value="ECO:0007669"/>
    <property type="project" value="UniProtKB-UniRule"/>
</dbReference>
<accession>A0A6G1I2U0</accession>
<evidence type="ECO:0000256" key="10">
    <source>
        <dbReference type="SAM" id="Phobius"/>
    </source>
</evidence>
<dbReference type="AlphaFoldDB" id="A0A6G1I2U0"/>
<dbReference type="InterPro" id="IPR045316">
    <property type="entry name" value="Msc2-like"/>
</dbReference>
<feature type="region of interest" description="Disordered" evidence="9">
    <location>
        <begin position="631"/>
        <end position="743"/>
    </location>
</feature>
<evidence type="ECO:0000256" key="3">
    <source>
        <dbReference type="ARBA" id="ARBA00022448"/>
    </source>
</evidence>
<feature type="compositionally biased region" description="Basic residues" evidence="9">
    <location>
        <begin position="631"/>
        <end position="640"/>
    </location>
</feature>
<feature type="transmembrane region" description="Helical" evidence="10">
    <location>
        <begin position="388"/>
        <end position="405"/>
    </location>
</feature>
<evidence type="ECO:0000256" key="4">
    <source>
        <dbReference type="ARBA" id="ARBA00022692"/>
    </source>
</evidence>
<feature type="compositionally biased region" description="Pro residues" evidence="9">
    <location>
        <begin position="724"/>
        <end position="733"/>
    </location>
</feature>
<feature type="transmembrane region" description="Helical" evidence="10">
    <location>
        <begin position="574"/>
        <end position="596"/>
    </location>
</feature>
<evidence type="ECO:0000256" key="8">
    <source>
        <dbReference type="RuleBase" id="RU369017"/>
    </source>
</evidence>
<evidence type="ECO:0000256" key="2">
    <source>
        <dbReference type="ARBA" id="ARBA00008873"/>
    </source>
</evidence>
<comment type="subcellular location">
    <subcellularLocation>
        <location evidence="8">Endoplasmic reticulum membrane</location>
        <topology evidence="8">Multi-pass membrane protein</topology>
    </subcellularLocation>
    <subcellularLocation>
        <location evidence="1">Membrane</location>
        <topology evidence="1">Multi-pass membrane protein</topology>
    </subcellularLocation>
</comment>
<evidence type="ECO:0000256" key="6">
    <source>
        <dbReference type="ARBA" id="ARBA00023065"/>
    </source>
</evidence>